<evidence type="ECO:0000256" key="4">
    <source>
        <dbReference type="ARBA" id="ARBA00004496"/>
    </source>
</evidence>
<dbReference type="InterPro" id="IPR027417">
    <property type="entry name" value="P-loop_NTPase"/>
</dbReference>
<feature type="binding site" evidence="26">
    <location>
        <position position="264"/>
    </location>
    <ligand>
        <name>a ribonucleoside 5'-phosphate</name>
        <dbReference type="ChEBI" id="CHEBI:58043"/>
    </ligand>
</feature>
<feature type="binding site" evidence="26">
    <location>
        <position position="247"/>
    </location>
    <ligand>
        <name>ATP</name>
        <dbReference type="ChEBI" id="CHEBI:30616"/>
    </ligand>
</feature>
<keyword evidence="5 26" id="KW-0963">Cytoplasm</keyword>
<evidence type="ECO:0000256" key="19">
    <source>
        <dbReference type="ARBA" id="ARBA00047801"/>
    </source>
</evidence>
<evidence type="ECO:0000256" key="9">
    <source>
        <dbReference type="ARBA" id="ARBA00022840"/>
    </source>
</evidence>
<dbReference type="GO" id="GO:0005524">
    <property type="term" value="F:ATP binding"/>
    <property type="evidence" value="ECO:0007669"/>
    <property type="project" value="UniProtKB-KW"/>
</dbReference>
<accession>A0A8C6BXY1</accession>
<feature type="binding site" evidence="26">
    <location>
        <position position="152"/>
    </location>
    <ligand>
        <name>a ribonucleoside 5'-phosphate</name>
        <dbReference type="ChEBI" id="CHEBI:58043"/>
    </ligand>
</feature>
<evidence type="ECO:0000313" key="29">
    <source>
        <dbReference type="Ensembl" id="ENSMMNP00015023695.1"/>
    </source>
</evidence>
<dbReference type="GeneTree" id="ENSGT00940000160589"/>
<dbReference type="Pfam" id="PF00406">
    <property type="entry name" value="ADK"/>
    <property type="match status" value="1"/>
</dbReference>
<comment type="catalytic activity">
    <reaction evidence="26">
        <text>CMP + ATP = CDP + ADP</text>
        <dbReference type="Rhea" id="RHEA:11600"/>
        <dbReference type="ChEBI" id="CHEBI:30616"/>
        <dbReference type="ChEBI" id="CHEBI:58069"/>
        <dbReference type="ChEBI" id="CHEBI:60377"/>
        <dbReference type="ChEBI" id="CHEBI:456216"/>
        <dbReference type="EC" id="2.7.4.14"/>
    </reaction>
</comment>
<feature type="binding site" evidence="26">
    <location>
        <begin position="174"/>
        <end position="176"/>
    </location>
    <ligand>
        <name>a ribonucleoside 5'-phosphate</name>
        <dbReference type="ChEBI" id="CHEBI:58043"/>
    </ligand>
</feature>
<dbReference type="CDD" id="cd01428">
    <property type="entry name" value="ADK"/>
    <property type="match status" value="1"/>
</dbReference>
<dbReference type="FunFam" id="3.40.50.300:FF:000315">
    <property type="entry name" value="Adenylate kinase 1"/>
    <property type="match status" value="1"/>
</dbReference>
<dbReference type="PROSITE" id="PS00113">
    <property type="entry name" value="ADENYLATE_KINASE"/>
    <property type="match status" value="1"/>
</dbReference>
<comment type="catalytic activity">
    <reaction evidence="12">
        <text>dADP + GTP = dATP + GDP</text>
        <dbReference type="Rhea" id="RHEA:79871"/>
        <dbReference type="ChEBI" id="CHEBI:37565"/>
        <dbReference type="ChEBI" id="CHEBI:57667"/>
        <dbReference type="ChEBI" id="CHEBI:58189"/>
        <dbReference type="ChEBI" id="CHEBI:61404"/>
    </reaction>
</comment>
<comment type="catalytic activity">
    <reaction evidence="18">
        <text>GTP + UDP = UTP + GDP</text>
        <dbReference type="Rhea" id="RHEA:79863"/>
        <dbReference type="ChEBI" id="CHEBI:37565"/>
        <dbReference type="ChEBI" id="CHEBI:46398"/>
        <dbReference type="ChEBI" id="CHEBI:58189"/>
        <dbReference type="ChEBI" id="CHEBI:58223"/>
    </reaction>
</comment>
<comment type="catalytic activity">
    <reaction evidence="2">
        <text>AMP + ATP = 2 ADP</text>
        <dbReference type="Rhea" id="RHEA:12973"/>
        <dbReference type="ChEBI" id="CHEBI:30616"/>
        <dbReference type="ChEBI" id="CHEBI:456215"/>
        <dbReference type="ChEBI" id="CHEBI:456216"/>
        <dbReference type="EC" id="2.7.4.3"/>
    </reaction>
</comment>
<organism evidence="29 30">
    <name type="scientific">Monodon monoceros</name>
    <name type="common">Narwhal</name>
    <name type="synonym">Ceratodon monodon</name>
    <dbReference type="NCBI Taxonomy" id="40151"/>
    <lineage>
        <taxon>Eukaryota</taxon>
        <taxon>Metazoa</taxon>
        <taxon>Chordata</taxon>
        <taxon>Craniata</taxon>
        <taxon>Vertebrata</taxon>
        <taxon>Euteleostomi</taxon>
        <taxon>Mammalia</taxon>
        <taxon>Eutheria</taxon>
        <taxon>Laurasiatheria</taxon>
        <taxon>Artiodactyla</taxon>
        <taxon>Whippomorpha</taxon>
        <taxon>Cetacea</taxon>
        <taxon>Odontoceti</taxon>
        <taxon>Monodontidae</taxon>
        <taxon>Monodon</taxon>
    </lineage>
</organism>
<dbReference type="Gene3D" id="3.40.50.300">
    <property type="entry name" value="P-loop containing nucleotide triphosphate hydrolases"/>
    <property type="match status" value="1"/>
</dbReference>
<evidence type="ECO:0000256" key="2">
    <source>
        <dbReference type="ARBA" id="ARBA00000582"/>
    </source>
</evidence>
<gene>
    <name evidence="26 29" type="primary">CMPK1</name>
    <name evidence="26" type="synonym">CMPK</name>
</gene>
<comment type="catalytic activity">
    <reaction evidence="1 26">
        <text>a 2'-deoxyribonucleoside 5'-diphosphate + ATP = a 2'-deoxyribonucleoside 5'-triphosphate + ADP</text>
        <dbReference type="Rhea" id="RHEA:44640"/>
        <dbReference type="ChEBI" id="CHEBI:30616"/>
        <dbReference type="ChEBI" id="CHEBI:61560"/>
        <dbReference type="ChEBI" id="CHEBI:73316"/>
        <dbReference type="ChEBI" id="CHEBI:456216"/>
        <dbReference type="EC" id="2.7.4.6"/>
    </reaction>
</comment>
<name>A0A8C6BXY1_MONMO</name>
<dbReference type="PRINTS" id="PR00094">
    <property type="entry name" value="ADENYLTKNASE"/>
</dbReference>
<comment type="catalytic activity">
    <reaction evidence="26">
        <text>dCMP + ATP = dCDP + ADP</text>
        <dbReference type="Rhea" id="RHEA:25094"/>
        <dbReference type="ChEBI" id="CHEBI:30616"/>
        <dbReference type="ChEBI" id="CHEBI:57566"/>
        <dbReference type="ChEBI" id="CHEBI:58593"/>
        <dbReference type="ChEBI" id="CHEBI:456216"/>
        <dbReference type="EC" id="2.7.4.14"/>
    </reaction>
</comment>
<dbReference type="InterPro" id="IPR033690">
    <property type="entry name" value="Adenylat_kinase_CS"/>
</dbReference>
<keyword evidence="6 26" id="KW-0808">Transferase</keyword>
<reference evidence="29" key="1">
    <citation type="submission" date="2025-08" db="UniProtKB">
        <authorList>
            <consortium name="Ensembl"/>
        </authorList>
    </citation>
    <scope>IDENTIFICATION</scope>
</reference>
<dbReference type="EC" id="2.7.4.6" evidence="26"/>
<comment type="catalytic activity">
    <reaction evidence="22">
        <text>dTDP + GTP = dTTP + GDP</text>
        <dbReference type="Rhea" id="RHEA:79867"/>
        <dbReference type="ChEBI" id="CHEBI:37565"/>
        <dbReference type="ChEBI" id="CHEBI:37568"/>
        <dbReference type="ChEBI" id="CHEBI:58189"/>
        <dbReference type="ChEBI" id="CHEBI:58369"/>
    </reaction>
</comment>
<evidence type="ECO:0000256" key="7">
    <source>
        <dbReference type="ARBA" id="ARBA00022741"/>
    </source>
</evidence>
<evidence type="ECO:0000256" key="21">
    <source>
        <dbReference type="ARBA" id="ARBA00048564"/>
    </source>
</evidence>
<evidence type="ECO:0000256" key="5">
    <source>
        <dbReference type="ARBA" id="ARBA00022490"/>
    </source>
</evidence>
<evidence type="ECO:0000256" key="22">
    <source>
        <dbReference type="ARBA" id="ARBA00048620"/>
    </source>
</evidence>
<keyword evidence="10 26" id="KW-0665">Pyrimidine biosynthesis</keyword>
<evidence type="ECO:0000256" key="28">
    <source>
        <dbReference type="SAM" id="Phobius"/>
    </source>
</evidence>
<evidence type="ECO:0000256" key="3">
    <source>
        <dbReference type="ARBA" id="ARBA00000937"/>
    </source>
</evidence>
<dbReference type="HAMAP" id="MF_00235">
    <property type="entry name" value="Adenylate_kinase_Adk"/>
    <property type="match status" value="1"/>
</dbReference>
<evidence type="ECO:0000256" key="20">
    <source>
        <dbReference type="ARBA" id="ARBA00048116"/>
    </source>
</evidence>
<evidence type="ECO:0000256" key="23">
    <source>
        <dbReference type="ARBA" id="ARBA00048759"/>
    </source>
</evidence>
<dbReference type="GO" id="GO:0004017">
    <property type="term" value="F:AMP kinase activity"/>
    <property type="evidence" value="ECO:0007669"/>
    <property type="project" value="UniProtKB-EC"/>
</dbReference>
<evidence type="ECO:0000256" key="24">
    <source>
        <dbReference type="ARBA" id="ARBA00048824"/>
    </source>
</evidence>
<dbReference type="GO" id="GO:0033862">
    <property type="term" value="F:UMP kinase activity"/>
    <property type="evidence" value="ECO:0007669"/>
    <property type="project" value="Ensembl"/>
</dbReference>
<keyword evidence="28" id="KW-0472">Membrane</keyword>
<keyword evidence="30" id="KW-1185">Reference proteome</keyword>
<dbReference type="GO" id="GO:0006225">
    <property type="term" value="P:UDP biosynthetic process"/>
    <property type="evidence" value="ECO:0007669"/>
    <property type="project" value="Ensembl"/>
</dbReference>
<feature type="binding site" evidence="26">
    <location>
        <begin position="206"/>
        <end position="209"/>
    </location>
    <ligand>
        <name>a ribonucleoside 5'-phosphate</name>
        <dbReference type="ChEBI" id="CHEBI:58043"/>
    </ligand>
</feature>
<feature type="region of interest" description="NMPbind" evidence="26">
    <location>
        <begin position="146"/>
        <end position="176"/>
    </location>
</feature>
<comment type="catalytic activity">
    <reaction evidence="17">
        <text>UDP + ATP = UTP + ADP</text>
        <dbReference type="Rhea" id="RHEA:25098"/>
        <dbReference type="ChEBI" id="CHEBI:30616"/>
        <dbReference type="ChEBI" id="CHEBI:46398"/>
        <dbReference type="ChEBI" id="CHEBI:58223"/>
        <dbReference type="ChEBI" id="CHEBI:456216"/>
        <dbReference type="EC" id="2.7.4.6"/>
    </reaction>
</comment>
<sequence>MSQQRGGEDASAAPSGGRRGAANERAAEARLFRPRRGRLGSHGGWTAAGAGSARPLFRAPLPLQRLTGRCQLHQRPTEPRCMLRRCGRRLLYVLGLSFPLLTGRPLFLCPHRLMRPQVVFVLGGPGAGKGTQCARIVEKYGYTHLSAGELLRDERKNPDSQYGELIEKYIKDGKIVPVEITISLLRREMDQTMAANAQKNKFLIDGFPRNQDNLQGWNKTMDGKADVSFVLFFDCNNEICIERCLERGKSSGRSDDNRESLEKRIQTYLQSTKPIIDLYEEMGKVKKIDASKSVDEVFDEVVKIFDKEG</sequence>
<feature type="region of interest" description="LID" evidence="26">
    <location>
        <begin position="246"/>
        <end position="256"/>
    </location>
</feature>
<comment type="catalytic activity">
    <reaction evidence="3 26">
        <text>a ribonucleoside 5'-diphosphate + ATP = a ribonucleoside 5'-triphosphate + ADP</text>
        <dbReference type="Rhea" id="RHEA:18113"/>
        <dbReference type="ChEBI" id="CHEBI:30616"/>
        <dbReference type="ChEBI" id="CHEBI:57930"/>
        <dbReference type="ChEBI" id="CHEBI:61557"/>
        <dbReference type="ChEBI" id="CHEBI:456216"/>
        <dbReference type="EC" id="2.7.4.6"/>
    </reaction>
</comment>
<evidence type="ECO:0000256" key="13">
    <source>
        <dbReference type="ARBA" id="ARBA00045094"/>
    </source>
</evidence>
<dbReference type="PANTHER" id="PTHR23359">
    <property type="entry name" value="NUCLEOTIDE KINASE"/>
    <property type="match status" value="1"/>
</dbReference>
<evidence type="ECO:0000256" key="27">
    <source>
        <dbReference type="SAM" id="MobiDB-lite"/>
    </source>
</evidence>
<reference evidence="29" key="2">
    <citation type="submission" date="2025-09" db="UniProtKB">
        <authorList>
            <consortium name="Ensembl"/>
        </authorList>
    </citation>
    <scope>IDENTIFICATION</scope>
</reference>
<comment type="similarity">
    <text evidence="26">Belongs to the adenylate kinase family. UMP-CMP kinase subfamily.</text>
</comment>
<evidence type="ECO:0000256" key="18">
    <source>
        <dbReference type="ARBA" id="ARBA00047439"/>
    </source>
</evidence>
<feature type="binding site" evidence="26">
    <location>
        <position position="292"/>
    </location>
    <ligand>
        <name>ATP</name>
        <dbReference type="ChEBI" id="CHEBI:30616"/>
    </ligand>
</feature>
<evidence type="ECO:0000256" key="1">
    <source>
        <dbReference type="ARBA" id="ARBA00000082"/>
    </source>
</evidence>
<evidence type="ECO:0000256" key="11">
    <source>
        <dbReference type="ARBA" id="ARBA00023242"/>
    </source>
</evidence>
<evidence type="ECO:0000313" key="30">
    <source>
        <dbReference type="Proteomes" id="UP000694561"/>
    </source>
</evidence>
<feature type="binding site" evidence="26">
    <location>
        <position position="213"/>
    </location>
    <ligand>
        <name>CMP</name>
        <dbReference type="ChEBI" id="CHEBI:60377"/>
    </ligand>
</feature>
<evidence type="ECO:0000256" key="6">
    <source>
        <dbReference type="ARBA" id="ARBA00022679"/>
    </source>
</evidence>
<feature type="region of interest" description="Disordered" evidence="27">
    <location>
        <begin position="1"/>
        <end position="51"/>
    </location>
</feature>
<evidence type="ECO:0000256" key="26">
    <source>
        <dbReference type="HAMAP-Rule" id="MF_03172"/>
    </source>
</evidence>
<dbReference type="SUPFAM" id="SSF52540">
    <property type="entry name" value="P-loop containing nucleoside triphosphate hydrolases"/>
    <property type="match status" value="1"/>
</dbReference>
<dbReference type="GO" id="GO:0005654">
    <property type="term" value="C:nucleoplasm"/>
    <property type="evidence" value="ECO:0007669"/>
    <property type="project" value="Ensembl"/>
</dbReference>
<dbReference type="EC" id="2.7.4.14" evidence="26"/>
<evidence type="ECO:0000256" key="14">
    <source>
        <dbReference type="ARBA" id="ARBA00045096"/>
    </source>
</evidence>
<dbReference type="InterPro" id="IPR000850">
    <property type="entry name" value="Adenylat/UMP-CMP_kin"/>
</dbReference>
<evidence type="ECO:0000256" key="16">
    <source>
        <dbReference type="ARBA" id="ARBA00045111"/>
    </source>
</evidence>
<dbReference type="Proteomes" id="UP000694561">
    <property type="component" value="Unplaced"/>
</dbReference>
<comment type="function">
    <text evidence="26">Catalyzes the phosphorylation of pyrimidine nucleoside monophosphates at the expense of ATP. Plays an important role in de novo pyrimidine nucleotide biosynthesis. Has preference for UMP and CMP as phosphate acceptors. Also displays broad nucleoside diphosphate kinase activity.</text>
</comment>
<comment type="catalytic activity">
    <reaction evidence="14">
        <text>a ribonucleoside 5'-phosphate + ATP = a ribonucleoside 5'-diphosphate + ADP</text>
        <dbReference type="Rhea" id="RHEA:24036"/>
        <dbReference type="ChEBI" id="CHEBI:30616"/>
        <dbReference type="ChEBI" id="CHEBI:57930"/>
        <dbReference type="ChEBI" id="CHEBI:58043"/>
        <dbReference type="ChEBI" id="CHEBI:456216"/>
        <dbReference type="EC" id="2.7.4.4"/>
    </reaction>
</comment>
<dbReference type="InterPro" id="IPR006266">
    <property type="entry name" value="UMP_CMP_kinase"/>
</dbReference>
<dbReference type="HAMAP" id="MF_03172">
    <property type="entry name" value="Adenylate_kinase_UMP_CMP_kin"/>
    <property type="match status" value="1"/>
</dbReference>
<proteinExistence type="inferred from homology"/>
<keyword evidence="9 26" id="KW-0067">ATP-binding</keyword>
<comment type="catalytic activity">
    <reaction evidence="23">
        <text>dGDP + ATP = dGTP + ADP</text>
        <dbReference type="Rhea" id="RHEA:27690"/>
        <dbReference type="ChEBI" id="CHEBI:30616"/>
        <dbReference type="ChEBI" id="CHEBI:58595"/>
        <dbReference type="ChEBI" id="CHEBI:61429"/>
        <dbReference type="ChEBI" id="CHEBI:456216"/>
        <dbReference type="EC" id="2.7.4.6"/>
    </reaction>
</comment>
<protein>
    <recommendedName>
        <fullName evidence="26">UMP-CMP kinase</fullName>
        <ecNumber evidence="26">2.7.4.14</ecNumber>
    </recommendedName>
    <alternativeName>
        <fullName evidence="26">Deoxycytidylate kinase</fullName>
        <shortName evidence="26">CK</shortName>
        <shortName evidence="26">dCMP kinase</shortName>
    </alternativeName>
    <alternativeName>
        <fullName evidence="26">Nucleoside-diphosphate kinase</fullName>
        <ecNumber evidence="26">2.7.4.6</ecNumber>
    </alternativeName>
    <alternativeName>
        <fullName evidence="26">Uridine monophosphate/cytidine monophosphate kinase</fullName>
        <shortName evidence="26">UMP/CMP kinase</shortName>
        <shortName evidence="26">UMP/CMPK</shortName>
    </alternativeName>
</protein>
<evidence type="ECO:0000256" key="8">
    <source>
        <dbReference type="ARBA" id="ARBA00022777"/>
    </source>
</evidence>
<feature type="compositionally biased region" description="Basic and acidic residues" evidence="27">
    <location>
        <begin position="21"/>
        <end position="31"/>
    </location>
</feature>
<evidence type="ECO:0000256" key="15">
    <source>
        <dbReference type="ARBA" id="ARBA00045110"/>
    </source>
</evidence>
<dbReference type="GO" id="GO:0006207">
    <property type="term" value="P:'de novo' pyrimidine nucleobase biosynthetic process"/>
    <property type="evidence" value="ECO:0007669"/>
    <property type="project" value="InterPro"/>
</dbReference>
<dbReference type="GO" id="GO:0005737">
    <property type="term" value="C:cytoplasm"/>
    <property type="evidence" value="ECO:0007669"/>
    <property type="project" value="UniProtKB-SubCell"/>
</dbReference>
<evidence type="ECO:0000256" key="12">
    <source>
        <dbReference type="ARBA" id="ARBA00045073"/>
    </source>
</evidence>
<comment type="catalytic activity">
    <reaction evidence="21">
        <text>GDP + ATP = GTP + ADP</text>
        <dbReference type="Rhea" id="RHEA:27686"/>
        <dbReference type="ChEBI" id="CHEBI:30616"/>
        <dbReference type="ChEBI" id="CHEBI:37565"/>
        <dbReference type="ChEBI" id="CHEBI:58189"/>
        <dbReference type="ChEBI" id="CHEBI:456216"/>
        <dbReference type="EC" id="2.7.4.6"/>
    </reaction>
</comment>
<dbReference type="GO" id="GO:0004550">
    <property type="term" value="F:nucleoside diphosphate kinase activity"/>
    <property type="evidence" value="ECO:0007669"/>
    <property type="project" value="UniProtKB-EC"/>
</dbReference>
<keyword evidence="11 26" id="KW-0539">Nucleus</keyword>
<dbReference type="AlphaFoldDB" id="A0A8C6BXY1"/>
<evidence type="ECO:0000256" key="25">
    <source>
        <dbReference type="ARBA" id="ARBA00048851"/>
    </source>
</evidence>
<feature type="binding site" evidence="26">
    <location>
        <begin position="126"/>
        <end position="131"/>
    </location>
    <ligand>
        <name>ATP</name>
        <dbReference type="ChEBI" id="CHEBI:30616"/>
    </ligand>
</feature>
<comment type="subunit">
    <text evidence="26">Monomer.</text>
</comment>
<keyword evidence="28" id="KW-0812">Transmembrane</keyword>
<evidence type="ECO:0000256" key="17">
    <source>
        <dbReference type="ARBA" id="ARBA00047390"/>
    </source>
</evidence>
<comment type="catalytic activity">
    <reaction evidence="16">
        <text>CDP + GTP = CTP + GDP</text>
        <dbReference type="Rhea" id="RHEA:79859"/>
        <dbReference type="ChEBI" id="CHEBI:37563"/>
        <dbReference type="ChEBI" id="CHEBI:37565"/>
        <dbReference type="ChEBI" id="CHEBI:58069"/>
        <dbReference type="ChEBI" id="CHEBI:58189"/>
    </reaction>
</comment>
<comment type="catalytic activity">
    <reaction evidence="13">
        <text>dCDP + GTP = dCTP + GDP</text>
        <dbReference type="Rhea" id="RHEA:79875"/>
        <dbReference type="ChEBI" id="CHEBI:37565"/>
        <dbReference type="ChEBI" id="CHEBI:58189"/>
        <dbReference type="ChEBI" id="CHEBI:58593"/>
        <dbReference type="ChEBI" id="CHEBI:61481"/>
    </reaction>
</comment>
<comment type="catalytic activity">
    <reaction evidence="25">
        <text>thiamine diphosphate + ADP = thiamine triphosphate + AMP</text>
        <dbReference type="Rhea" id="RHEA:69180"/>
        <dbReference type="ChEBI" id="CHEBI:58937"/>
        <dbReference type="ChEBI" id="CHEBI:58938"/>
        <dbReference type="ChEBI" id="CHEBI:456215"/>
        <dbReference type="ChEBI" id="CHEBI:456216"/>
    </reaction>
</comment>
<comment type="catalytic activity">
    <reaction evidence="20 26">
        <text>UMP + ATP = UDP + ADP</text>
        <dbReference type="Rhea" id="RHEA:24400"/>
        <dbReference type="ChEBI" id="CHEBI:30616"/>
        <dbReference type="ChEBI" id="CHEBI:57865"/>
        <dbReference type="ChEBI" id="CHEBI:58223"/>
        <dbReference type="ChEBI" id="CHEBI:456216"/>
        <dbReference type="EC" id="2.7.4.14"/>
    </reaction>
</comment>
<comment type="catalytic activity">
    <reaction evidence="19">
        <text>dATP + AMP = dADP + ADP</text>
        <dbReference type="Rhea" id="RHEA:79899"/>
        <dbReference type="ChEBI" id="CHEBI:57667"/>
        <dbReference type="ChEBI" id="CHEBI:61404"/>
        <dbReference type="ChEBI" id="CHEBI:456215"/>
        <dbReference type="ChEBI" id="CHEBI:456216"/>
    </reaction>
</comment>
<comment type="cofactor">
    <cofactor evidence="26">
        <name>Mg(2+)</name>
        <dbReference type="ChEBI" id="CHEBI:18420"/>
    </cofactor>
    <text evidence="26">Binds 1 Mg(2+) ion per monomer.</text>
</comment>
<keyword evidence="7 26" id="KW-0547">Nucleotide-binding</keyword>
<keyword evidence="28" id="KW-1133">Transmembrane helix</keyword>
<feature type="binding site" evidence="26">
    <location>
        <position position="253"/>
    </location>
    <ligand>
        <name>a ribonucleoside 5'-phosphate</name>
        <dbReference type="ChEBI" id="CHEBI:58043"/>
    </ligand>
</feature>
<dbReference type="GO" id="GO:0005730">
    <property type="term" value="C:nucleolus"/>
    <property type="evidence" value="ECO:0007669"/>
    <property type="project" value="Ensembl"/>
</dbReference>
<dbReference type="Ensembl" id="ENSMMNT00015026021.1">
    <property type="protein sequence ID" value="ENSMMNP00015023695.1"/>
    <property type="gene ID" value="ENSMMNG00015017341.1"/>
</dbReference>
<keyword evidence="8 26" id="KW-0418">Kinase</keyword>
<comment type="catalytic activity">
    <reaction evidence="15">
        <text>dAMP + dATP = 2 dADP</text>
        <dbReference type="Rhea" id="RHEA:78311"/>
        <dbReference type="ChEBI" id="CHEBI:57667"/>
        <dbReference type="ChEBI" id="CHEBI:58245"/>
        <dbReference type="ChEBI" id="CHEBI:61404"/>
    </reaction>
</comment>
<comment type="subcellular location">
    <subcellularLocation>
        <location evidence="4 26">Cytoplasm</location>
    </subcellularLocation>
    <subcellularLocation>
        <location evidence="26">Nucleus</location>
    </subcellularLocation>
    <text evidence="26">Predominantly nuclear.</text>
</comment>
<dbReference type="NCBIfam" id="TIGR01359">
    <property type="entry name" value="UMP_CMP_kin_fam"/>
    <property type="match status" value="1"/>
</dbReference>
<comment type="catalytic activity">
    <reaction evidence="24">
        <text>dAMP + ATP = dADP + ADP</text>
        <dbReference type="Rhea" id="RHEA:23100"/>
        <dbReference type="ChEBI" id="CHEBI:30616"/>
        <dbReference type="ChEBI" id="CHEBI:57667"/>
        <dbReference type="ChEBI" id="CHEBI:58245"/>
        <dbReference type="ChEBI" id="CHEBI:456216"/>
    </reaction>
</comment>
<feature type="transmembrane region" description="Helical" evidence="28">
    <location>
        <begin position="90"/>
        <end position="107"/>
    </location>
</feature>
<comment type="domain">
    <text evidence="26">Consists of three domains, a large central CORE domain and two small peripheral domains, NMPbind and LID, which undergo movements during catalysis. The LID domain closes over the site of phosphoryl transfer upon ATP binding. Assembling and dissambling the active center during each catalytic cycle provides an effective means to prevent ATP hydrolysis.</text>
</comment>
<evidence type="ECO:0000256" key="10">
    <source>
        <dbReference type="ARBA" id="ARBA00022975"/>
    </source>
</evidence>